<dbReference type="EMBL" id="WWTN01000015">
    <property type="protein sequence ID" value="MZH56123.1"/>
    <property type="molecule type" value="Genomic_DNA"/>
</dbReference>
<reference evidence="1 5" key="1">
    <citation type="submission" date="2014-08" db="EMBL/GenBank/DDBJ databases">
        <title>Clostridium innocuum, an unnegligible vancomycin-resistant pathogen causing extra-intestinal infections.</title>
        <authorList>
            <person name="Feng Y."/>
            <person name="Chiu C.-H."/>
        </authorList>
    </citation>
    <scope>NUCLEOTIDE SEQUENCE [LARGE SCALE GENOMIC DNA]</scope>
    <source>
        <strain evidence="1 5">AN88</strain>
    </source>
</reference>
<dbReference type="EMBL" id="CP048838">
    <property type="protein sequence ID" value="QJA04750.1"/>
    <property type="molecule type" value="Genomic_DNA"/>
</dbReference>
<dbReference type="RefSeq" id="WP_002606200.1">
    <property type="nucleotide sequence ID" value="NZ_AP025565.1"/>
</dbReference>
<dbReference type="EMBL" id="JAKTMA010000040">
    <property type="protein sequence ID" value="MCR0234795.1"/>
    <property type="molecule type" value="Genomic_DNA"/>
</dbReference>
<dbReference type="Proteomes" id="UP000030008">
    <property type="component" value="Unassembled WGS sequence"/>
</dbReference>
<dbReference type="Proteomes" id="UP000503330">
    <property type="component" value="Chromosome"/>
</dbReference>
<evidence type="ECO:0000313" key="3">
    <source>
        <dbReference type="EMBL" id="MZH56123.1"/>
    </source>
</evidence>
<evidence type="ECO:0000313" key="1">
    <source>
        <dbReference type="EMBL" id="KGJ54911.1"/>
    </source>
</evidence>
<accession>A0A099IBL2</accession>
<proteinExistence type="predicted"/>
<evidence type="ECO:0000313" key="5">
    <source>
        <dbReference type="Proteomes" id="UP000030008"/>
    </source>
</evidence>
<sequence length="185" mass="22008">MQWKLTHRHNHECIENKGGKTLSYDPNLGIQIIEQDGFAFKDLDNNGRLDPYEDWRLPLTQRIQDFTSRFVLWQEGDCLYYRKGRIELSREFCDWMKNCDCRTTILQASDLLQEDEEYLRENYILAMLLLMFDNDFDMGKEDYLLQLIVQSMDLGVLENIIYSIMEALKKYVTKRSAGVQQELIL</sequence>
<reference evidence="4 6" key="3">
    <citation type="submission" date="2020-02" db="EMBL/GenBank/DDBJ databases">
        <authorList>
            <person name="Kociolek L.K."/>
            <person name="Ozer E.A."/>
        </authorList>
    </citation>
    <scope>NUCLEOTIDE SEQUENCE [LARGE SCALE GENOMIC DNA]</scope>
    <source>
        <strain evidence="4 6">ATCC 14501</strain>
    </source>
</reference>
<dbReference type="Proteomes" id="UP000604383">
    <property type="component" value="Unassembled WGS sequence"/>
</dbReference>
<name>A0A099IBL2_CLOIN</name>
<reference evidence="3" key="2">
    <citation type="journal article" date="2019" name="Nat. Med.">
        <title>A library of human gut bacterial isolates paired with longitudinal multiomics data enables mechanistic microbiome research.</title>
        <authorList>
            <person name="Poyet M."/>
            <person name="Groussin M."/>
            <person name="Gibbons S.M."/>
            <person name="Avila-Pacheco J."/>
            <person name="Jiang X."/>
            <person name="Kearney S.M."/>
            <person name="Perrotta A.R."/>
            <person name="Berdy B."/>
            <person name="Zhao S."/>
            <person name="Lieberman T.D."/>
            <person name="Swanson P.K."/>
            <person name="Smith M."/>
            <person name="Roesemann S."/>
            <person name="Alexander J.E."/>
            <person name="Rich S.A."/>
            <person name="Livny J."/>
            <person name="Vlamakis H."/>
            <person name="Clish C."/>
            <person name="Bullock K."/>
            <person name="Deik A."/>
            <person name="Scott J."/>
            <person name="Pierce K.A."/>
            <person name="Xavier R.J."/>
            <person name="Alm E.J."/>
        </authorList>
    </citation>
    <scope>NUCLEOTIDE SEQUENCE</scope>
    <source>
        <strain evidence="3">BIOML-A12</strain>
    </source>
</reference>
<dbReference type="EMBL" id="JQIF01000005">
    <property type="protein sequence ID" value="KGJ54911.1"/>
    <property type="molecule type" value="Genomic_DNA"/>
</dbReference>
<gene>
    <name evidence="1" type="ORF">CIAN88_01135</name>
    <name evidence="4" type="ORF">G4D54_21080</name>
    <name evidence="3" type="ORF">GT664_10225</name>
    <name evidence="2" type="ORF">MKC95_18680</name>
</gene>
<organism evidence="1 5">
    <name type="scientific">Clostridium innocuum</name>
    <dbReference type="NCBI Taxonomy" id="1522"/>
    <lineage>
        <taxon>Bacteria</taxon>
        <taxon>Bacillati</taxon>
        <taxon>Bacillota</taxon>
        <taxon>Clostridia</taxon>
        <taxon>Eubacteriales</taxon>
        <taxon>Clostridiaceae</taxon>
        <taxon>Clostridium</taxon>
    </lineage>
</organism>
<evidence type="ECO:0000313" key="2">
    <source>
        <dbReference type="EMBL" id="MCR0234795.1"/>
    </source>
</evidence>
<dbReference type="Proteomes" id="UP001203972">
    <property type="component" value="Unassembled WGS sequence"/>
</dbReference>
<dbReference type="GeneID" id="61928087"/>
<evidence type="ECO:0000313" key="6">
    <source>
        <dbReference type="Proteomes" id="UP000503330"/>
    </source>
</evidence>
<protein>
    <submittedName>
        <fullName evidence="1">Beta-glucosidase</fullName>
    </submittedName>
</protein>
<reference evidence="2" key="4">
    <citation type="journal article" date="2022" name="Clin. Infect. Dis.">
        <title>Association between Clostridium innocuum and antibiotic-associated diarrhea in adults and children: A cross-sectional study and comparative genomics analysis.</title>
        <authorList>
            <person name="Cherny K.E."/>
            <person name="Muscat E.B."/>
            <person name="Balaji A."/>
            <person name="Mukherjee J."/>
            <person name="Ozer E.A."/>
            <person name="Angarone M.P."/>
            <person name="Hauser A.R."/>
            <person name="Sichel J.S."/>
            <person name="Amponsah E."/>
            <person name="Kociolek L.K."/>
        </authorList>
    </citation>
    <scope>NUCLEOTIDE SEQUENCE</scope>
    <source>
        <strain evidence="2">NU1-AC-029v</strain>
    </source>
</reference>
<dbReference type="AlphaFoldDB" id="A0A099IBL2"/>
<evidence type="ECO:0000313" key="4">
    <source>
        <dbReference type="EMBL" id="QJA04750.1"/>
    </source>
</evidence>